<proteinExistence type="predicted"/>
<protein>
    <submittedName>
        <fullName evidence="1">Uncharacterized protein</fullName>
    </submittedName>
</protein>
<dbReference type="Proteomes" id="UP001055439">
    <property type="component" value="Chromosome 1"/>
</dbReference>
<dbReference type="AlphaFoldDB" id="A0A9E7JCI0"/>
<accession>A0A9E7JCI0</accession>
<sequence length="70" mass="7585">MILQPRQVQITPNIPCDIILHSFSSTQVYLPPSPSLSLVLSLVNSAVTSALWVASLELHLHLSIVPEVIG</sequence>
<gene>
    <name evidence="1" type="ORF">MUK42_37569</name>
</gene>
<evidence type="ECO:0000313" key="1">
    <source>
        <dbReference type="EMBL" id="URD75886.1"/>
    </source>
</evidence>
<evidence type="ECO:0000313" key="2">
    <source>
        <dbReference type="Proteomes" id="UP001055439"/>
    </source>
</evidence>
<reference evidence="1" key="1">
    <citation type="submission" date="2022-05" db="EMBL/GenBank/DDBJ databases">
        <title>The Musa troglodytarum L. genome provides insights into the mechanism of non-climacteric behaviour and enrichment of carotenoids.</title>
        <authorList>
            <person name="Wang J."/>
        </authorList>
    </citation>
    <scope>NUCLEOTIDE SEQUENCE</scope>
    <source>
        <tissue evidence="1">Leaf</tissue>
    </source>
</reference>
<keyword evidence="2" id="KW-1185">Reference proteome</keyword>
<name>A0A9E7JCI0_9LILI</name>
<dbReference type="EMBL" id="CP097502">
    <property type="protein sequence ID" value="URD75886.1"/>
    <property type="molecule type" value="Genomic_DNA"/>
</dbReference>
<organism evidence="1 2">
    <name type="scientific">Musa troglodytarum</name>
    <name type="common">fe'i banana</name>
    <dbReference type="NCBI Taxonomy" id="320322"/>
    <lineage>
        <taxon>Eukaryota</taxon>
        <taxon>Viridiplantae</taxon>
        <taxon>Streptophyta</taxon>
        <taxon>Embryophyta</taxon>
        <taxon>Tracheophyta</taxon>
        <taxon>Spermatophyta</taxon>
        <taxon>Magnoliopsida</taxon>
        <taxon>Liliopsida</taxon>
        <taxon>Zingiberales</taxon>
        <taxon>Musaceae</taxon>
        <taxon>Musa</taxon>
    </lineage>
</organism>